<dbReference type="Pfam" id="PF03372">
    <property type="entry name" value="Exo_endo_phos"/>
    <property type="match status" value="1"/>
</dbReference>
<sequence length="323" mass="36371">MEFSEGNQQQLRVLQYNLQSGVGIDGKYDLSRSCRVINALDVHVAALQEVSKRCERDCYGKPLQDPTLRDADQPSEIERLTKKTSVFYSKTEDMGGEFGTAVLVDPRRCHLKSSQVLRLKTWETHHKSNLFFGKLPQVAIVCRVRPSGFSRDVLFVGTHLGCDASGCEQAAEMEEVLDWVEQLKDNANEEENSEPKGIQSGNRSPSLPLHVVIAGDMNAPGFFKAVKVPVRRGYKDAWLDSRSRKAERKDSLAVSESDSESRRSCCPCRNFRRRGATFRSDMPLTRLDYIFISPGLRTVSAQVVQSKASDHFPLLCVLEEKRN</sequence>
<accession>A0A0G4FFR1</accession>
<gene>
    <name evidence="2" type="ORF">Cvel_16735</name>
</gene>
<evidence type="ECO:0000259" key="1">
    <source>
        <dbReference type="Pfam" id="PF03372"/>
    </source>
</evidence>
<dbReference type="SUPFAM" id="SSF56219">
    <property type="entry name" value="DNase I-like"/>
    <property type="match status" value="1"/>
</dbReference>
<proteinExistence type="predicted"/>
<organism evidence="2">
    <name type="scientific">Chromera velia CCMP2878</name>
    <dbReference type="NCBI Taxonomy" id="1169474"/>
    <lineage>
        <taxon>Eukaryota</taxon>
        <taxon>Sar</taxon>
        <taxon>Alveolata</taxon>
        <taxon>Colpodellida</taxon>
        <taxon>Chromeraceae</taxon>
        <taxon>Chromera</taxon>
    </lineage>
</organism>
<protein>
    <recommendedName>
        <fullName evidence="1">Endonuclease/exonuclease/phosphatase domain-containing protein</fullName>
    </recommendedName>
</protein>
<evidence type="ECO:0000313" key="2">
    <source>
        <dbReference type="EMBL" id="CEM12021.1"/>
    </source>
</evidence>
<dbReference type="InterPro" id="IPR005135">
    <property type="entry name" value="Endo/exonuclease/phosphatase"/>
</dbReference>
<dbReference type="InterPro" id="IPR036691">
    <property type="entry name" value="Endo/exonu/phosph_ase_sf"/>
</dbReference>
<name>A0A0G4FFR1_9ALVE</name>
<dbReference type="EMBL" id="CDMZ01000333">
    <property type="protein sequence ID" value="CEM12021.1"/>
    <property type="molecule type" value="Genomic_DNA"/>
</dbReference>
<dbReference type="AlphaFoldDB" id="A0A0G4FFR1"/>
<feature type="domain" description="Endonuclease/exonuclease/phosphatase" evidence="1">
    <location>
        <begin position="14"/>
        <end position="311"/>
    </location>
</feature>
<dbReference type="Gene3D" id="3.60.10.10">
    <property type="entry name" value="Endonuclease/exonuclease/phosphatase"/>
    <property type="match status" value="1"/>
</dbReference>
<dbReference type="VEuPathDB" id="CryptoDB:Cvel_16735"/>
<reference evidence="2" key="1">
    <citation type="submission" date="2014-11" db="EMBL/GenBank/DDBJ databases">
        <authorList>
            <person name="Otto D Thomas"/>
            <person name="Naeem Raeece"/>
        </authorList>
    </citation>
    <scope>NUCLEOTIDE SEQUENCE</scope>
</reference>
<dbReference type="GO" id="GO:0003824">
    <property type="term" value="F:catalytic activity"/>
    <property type="evidence" value="ECO:0007669"/>
    <property type="project" value="InterPro"/>
</dbReference>